<evidence type="ECO:0000256" key="2">
    <source>
        <dbReference type="ARBA" id="ARBA00023163"/>
    </source>
</evidence>
<dbReference type="Gene3D" id="1.10.10.10">
    <property type="entry name" value="Winged helix-like DNA-binding domain superfamily/Winged helix DNA-binding domain"/>
    <property type="match status" value="1"/>
</dbReference>
<protein>
    <recommendedName>
        <fullName evidence="3">HTH luxR-type domain-containing protein</fullName>
    </recommendedName>
</protein>
<dbReference type="GO" id="GO:0003677">
    <property type="term" value="F:DNA binding"/>
    <property type="evidence" value="ECO:0007669"/>
    <property type="project" value="InterPro"/>
</dbReference>
<reference evidence="4 5" key="1">
    <citation type="submission" date="2016-09" db="EMBL/GenBank/DDBJ databases">
        <title>Couchioplanes caeruleus draft genome sequence.</title>
        <authorList>
            <person name="Sheehan J."/>
            <person name="Caffrey P."/>
        </authorList>
    </citation>
    <scope>NUCLEOTIDE SEQUENCE [LARGE SCALE GENOMIC DNA]</scope>
    <source>
        <strain evidence="4 5">DSM 43634</strain>
    </source>
</reference>
<accession>A0A1K0FAI7</accession>
<dbReference type="Pfam" id="PF00196">
    <property type="entry name" value="GerE"/>
    <property type="match status" value="1"/>
</dbReference>
<feature type="domain" description="HTH luxR-type" evidence="3">
    <location>
        <begin position="266"/>
        <end position="331"/>
    </location>
</feature>
<evidence type="ECO:0000256" key="1">
    <source>
        <dbReference type="ARBA" id="ARBA00023015"/>
    </source>
</evidence>
<keyword evidence="2" id="KW-0804">Transcription</keyword>
<dbReference type="InterPro" id="IPR003018">
    <property type="entry name" value="GAF"/>
</dbReference>
<dbReference type="RefSeq" id="WP_071809882.1">
    <property type="nucleotide sequence ID" value="NZ_MEIA01000547.1"/>
</dbReference>
<dbReference type="Proteomes" id="UP000182486">
    <property type="component" value="Unassembled WGS sequence"/>
</dbReference>
<name>A0A1K0FAI7_9ACTN</name>
<dbReference type="InterPro" id="IPR016032">
    <property type="entry name" value="Sig_transdc_resp-reg_C-effctor"/>
</dbReference>
<evidence type="ECO:0000313" key="5">
    <source>
        <dbReference type="Proteomes" id="UP000182486"/>
    </source>
</evidence>
<dbReference type="InterPro" id="IPR036388">
    <property type="entry name" value="WH-like_DNA-bd_sf"/>
</dbReference>
<keyword evidence="5" id="KW-1185">Reference proteome</keyword>
<dbReference type="SMART" id="SM00421">
    <property type="entry name" value="HTH_LUXR"/>
    <property type="match status" value="1"/>
</dbReference>
<evidence type="ECO:0000259" key="3">
    <source>
        <dbReference type="PROSITE" id="PS50043"/>
    </source>
</evidence>
<dbReference type="SUPFAM" id="SSF46894">
    <property type="entry name" value="C-terminal effector domain of the bipartite response regulators"/>
    <property type="match status" value="1"/>
</dbReference>
<keyword evidence="1" id="KW-0805">Transcription regulation</keyword>
<dbReference type="SUPFAM" id="SSF55781">
    <property type="entry name" value="GAF domain-like"/>
    <property type="match status" value="1"/>
</dbReference>
<dbReference type="PROSITE" id="PS50043">
    <property type="entry name" value="HTH_LUXR_2"/>
    <property type="match status" value="1"/>
</dbReference>
<evidence type="ECO:0000313" key="4">
    <source>
        <dbReference type="EMBL" id="OJF09760.1"/>
    </source>
</evidence>
<gene>
    <name evidence="4" type="ORF">BG844_35825</name>
</gene>
<organism evidence="4 5">
    <name type="scientific">Couchioplanes caeruleus subsp. caeruleus</name>
    <dbReference type="NCBI Taxonomy" id="56427"/>
    <lineage>
        <taxon>Bacteria</taxon>
        <taxon>Bacillati</taxon>
        <taxon>Actinomycetota</taxon>
        <taxon>Actinomycetes</taxon>
        <taxon>Micromonosporales</taxon>
        <taxon>Micromonosporaceae</taxon>
        <taxon>Couchioplanes</taxon>
    </lineage>
</organism>
<dbReference type="GO" id="GO:0006355">
    <property type="term" value="P:regulation of DNA-templated transcription"/>
    <property type="evidence" value="ECO:0007669"/>
    <property type="project" value="InterPro"/>
</dbReference>
<dbReference type="Gene3D" id="3.30.450.40">
    <property type="match status" value="1"/>
</dbReference>
<dbReference type="AlphaFoldDB" id="A0A1K0FAI7"/>
<comment type="caution">
    <text evidence="4">The sequence shown here is derived from an EMBL/GenBank/DDBJ whole genome shotgun (WGS) entry which is preliminary data.</text>
</comment>
<proteinExistence type="predicted"/>
<dbReference type="Pfam" id="PF01590">
    <property type="entry name" value="GAF"/>
    <property type="match status" value="1"/>
</dbReference>
<sequence>MSSRVARGDRVVAEVAQIAAMPAGITARAEAVLAPLHRLIRFDAARIALLDSQRRRQPALSSHGYDEKIQQYLQGPETIRELELLGLERDRTPLRMKDLTICPSALTVWREQLHPAGFREGIAVPLVTADGRYLGLFGANTVSATPLSDAARDLLQRLAPLIAHAVDPMRSITTLAALVGDAVAGVVLTHTGDTVAVPGLPGHRLLTPGAPVPTEAATCYADGDTRAAFLTPSRQTHAAPGYLKATMLACPDQSPHDLTAIVLLSPPGDLHRLSHREMTVLGMLITGFAPAQVIARLGITAATMRTALEHARIKLGAPSCEAAVMRAADRGLYLPPTIATPR</sequence>
<dbReference type="InterPro" id="IPR000792">
    <property type="entry name" value="Tscrpt_reg_LuxR_C"/>
</dbReference>
<dbReference type="InterPro" id="IPR029016">
    <property type="entry name" value="GAF-like_dom_sf"/>
</dbReference>
<dbReference type="EMBL" id="MEIA01000547">
    <property type="protein sequence ID" value="OJF09760.1"/>
    <property type="molecule type" value="Genomic_DNA"/>
</dbReference>